<dbReference type="Proteomes" id="UP000001992">
    <property type="component" value="Chromosome"/>
</dbReference>
<name>A5UNG8_METS3</name>
<dbReference type="AlphaFoldDB" id="A5UNG8"/>
<gene>
    <name evidence="1" type="ordered locus">Msm_1541</name>
</gene>
<dbReference type="KEGG" id="msi:Msm_1541"/>
<keyword evidence="2" id="KW-1185">Reference proteome</keyword>
<accession>A5UNG8</accession>
<dbReference type="EMBL" id="CP000678">
    <property type="protein sequence ID" value="ABQ87746.1"/>
    <property type="molecule type" value="Genomic_DNA"/>
</dbReference>
<protein>
    <submittedName>
        <fullName evidence="1">Uncharacterized protein</fullName>
    </submittedName>
</protein>
<dbReference type="HOGENOM" id="CLU_3075398_0_0_2"/>
<evidence type="ECO:0000313" key="2">
    <source>
        <dbReference type="Proteomes" id="UP000001992"/>
    </source>
</evidence>
<sequence length="52" mass="6248">MTSIIYYYLNKNIQKLVKINDKKKSNLMSYCREKSPQYSALDIKILIKFIFP</sequence>
<reference evidence="1 2" key="1">
    <citation type="journal article" date="2007" name="Proc. Natl. Acad. Sci. U.S.A.">
        <title>Genomic and metabolic adaptations of Methanobrevibacter smithii to the human gut.</title>
        <authorList>
            <person name="Samuel B.S."/>
            <person name="Hansen E.E."/>
            <person name="Manchester J.K."/>
            <person name="Coutinho P.M."/>
            <person name="Henrissat B."/>
            <person name="Fulton R."/>
            <person name="Latreille P."/>
            <person name="Kim K."/>
            <person name="Wilson R.K."/>
            <person name="Gordon J.I."/>
        </authorList>
    </citation>
    <scope>NUCLEOTIDE SEQUENCE [LARGE SCALE GENOMIC DNA]</scope>
    <source>
        <strain evidence="2">ATCC 35061 / DSM 861 / OCM 144 / PS</strain>
    </source>
</reference>
<dbReference type="EnsemblBacteria" id="ABQ87746">
    <property type="protein sequence ID" value="ABQ87746"/>
    <property type="gene ID" value="Msm_1541"/>
</dbReference>
<evidence type="ECO:0000313" key="1">
    <source>
        <dbReference type="EMBL" id="ABQ87746.1"/>
    </source>
</evidence>
<proteinExistence type="predicted"/>
<organism evidence="1 2">
    <name type="scientific">Methanobrevibacter smithii (strain ATCC 35061 / DSM 861 / OCM 144 / PS)</name>
    <dbReference type="NCBI Taxonomy" id="420247"/>
    <lineage>
        <taxon>Archaea</taxon>
        <taxon>Methanobacteriati</taxon>
        <taxon>Methanobacteriota</taxon>
        <taxon>Methanomada group</taxon>
        <taxon>Methanobacteria</taxon>
        <taxon>Methanobacteriales</taxon>
        <taxon>Methanobacteriaceae</taxon>
        <taxon>Methanobrevibacter</taxon>
    </lineage>
</organism>
<dbReference type="BioCyc" id="MSMI420247:GHWZ-1579-MONOMER"/>
<dbReference type="PATRIC" id="fig|420247.28.peg.1532"/>
<dbReference type="STRING" id="420247.Msm_1541"/>